<dbReference type="AlphaFoldDB" id="A0A2P2LAS5"/>
<reference evidence="1" key="1">
    <citation type="submission" date="2018-02" db="EMBL/GenBank/DDBJ databases">
        <title>Rhizophora mucronata_Transcriptome.</title>
        <authorList>
            <person name="Meera S.P."/>
            <person name="Sreeshan A."/>
            <person name="Augustine A."/>
        </authorList>
    </citation>
    <scope>NUCLEOTIDE SEQUENCE</scope>
    <source>
        <tissue evidence="1">Leaf</tissue>
    </source>
</reference>
<proteinExistence type="predicted"/>
<evidence type="ECO:0000313" key="1">
    <source>
        <dbReference type="EMBL" id="MBX15030.1"/>
    </source>
</evidence>
<accession>A0A2P2LAS5</accession>
<name>A0A2P2LAS5_RHIMU</name>
<sequence>MIVQEKKILHKHVEFFWKYYCNQQHFLLRCSVANVANTS</sequence>
<organism evidence="1">
    <name type="scientific">Rhizophora mucronata</name>
    <name type="common">Asiatic mangrove</name>
    <dbReference type="NCBI Taxonomy" id="61149"/>
    <lineage>
        <taxon>Eukaryota</taxon>
        <taxon>Viridiplantae</taxon>
        <taxon>Streptophyta</taxon>
        <taxon>Embryophyta</taxon>
        <taxon>Tracheophyta</taxon>
        <taxon>Spermatophyta</taxon>
        <taxon>Magnoliopsida</taxon>
        <taxon>eudicotyledons</taxon>
        <taxon>Gunneridae</taxon>
        <taxon>Pentapetalae</taxon>
        <taxon>rosids</taxon>
        <taxon>fabids</taxon>
        <taxon>Malpighiales</taxon>
        <taxon>Rhizophoraceae</taxon>
        <taxon>Rhizophora</taxon>
    </lineage>
</organism>
<protein>
    <submittedName>
        <fullName evidence="1">ABC transporter A family member 1</fullName>
    </submittedName>
</protein>
<dbReference type="EMBL" id="GGEC01034546">
    <property type="protein sequence ID" value="MBX15030.1"/>
    <property type="molecule type" value="Transcribed_RNA"/>
</dbReference>